<dbReference type="AlphaFoldDB" id="A0A9W9CRA5"/>
<evidence type="ECO:0000313" key="3">
    <source>
        <dbReference type="Proteomes" id="UP001140560"/>
    </source>
</evidence>
<feature type="compositionally biased region" description="Acidic residues" evidence="1">
    <location>
        <begin position="334"/>
        <end position="344"/>
    </location>
</feature>
<accession>A0A9W9CRA5</accession>
<proteinExistence type="predicted"/>
<sequence>MSPYAHPMRPPYLQPTGTPGEYWDTTTFKIVRVPLWVLLAPLYGANIGTPQPTNVNAFTPPNNAFSAPVQQNWVNAPNHYMAPQQQPTLEATPPRAPQQQQPAIAGWEATLAPQAQAPAINNNTWEATLAPQEQQPALDLNGWEATPTFAPQQQQSMNASWEAITLTPNPAAAAAKFPPPPPPQATAQTAPIPPFYPLFDFEEQQQQLLPAGQEKFAVDNWNGILAEFEAEVEAAAYPTFPSLFEGVAPLETVEVEKIEGDVEMQEQNGEPEFGTFSDFGELNVEMEDLSGEPDFSEFPDFGEPNVEMQEQSREADFDDLFEEQPSMEGQSGEPDLDDLFDEPNVEMQEQRGKLEFNDLFGEQPSVESRPFSHAGL</sequence>
<organism evidence="2 3">
    <name type="scientific">Neocucurbitaria cava</name>
    <dbReference type="NCBI Taxonomy" id="798079"/>
    <lineage>
        <taxon>Eukaryota</taxon>
        <taxon>Fungi</taxon>
        <taxon>Dikarya</taxon>
        <taxon>Ascomycota</taxon>
        <taxon>Pezizomycotina</taxon>
        <taxon>Dothideomycetes</taxon>
        <taxon>Pleosporomycetidae</taxon>
        <taxon>Pleosporales</taxon>
        <taxon>Pleosporineae</taxon>
        <taxon>Cucurbitariaceae</taxon>
        <taxon>Neocucurbitaria</taxon>
    </lineage>
</organism>
<gene>
    <name evidence="2" type="ORF">N0V83_001506</name>
</gene>
<dbReference type="EMBL" id="JAPEUY010000002">
    <property type="protein sequence ID" value="KAJ4376223.1"/>
    <property type="molecule type" value="Genomic_DNA"/>
</dbReference>
<protein>
    <submittedName>
        <fullName evidence="2">Uncharacterized protein</fullName>
    </submittedName>
</protein>
<name>A0A9W9CRA5_9PLEO</name>
<reference evidence="2" key="1">
    <citation type="submission" date="2022-10" db="EMBL/GenBank/DDBJ databases">
        <title>Tapping the CABI collections for fungal endophytes: first genome assemblies for Collariella, Neodidymelliopsis, Ascochyta clinopodiicola, Didymella pomorum, Didymosphaeria variabile, Neocosmospora piperis and Neocucurbitaria cava.</title>
        <authorList>
            <person name="Hill R."/>
        </authorList>
    </citation>
    <scope>NUCLEOTIDE SEQUENCE</scope>
    <source>
        <strain evidence="2">IMI 356814</strain>
    </source>
</reference>
<evidence type="ECO:0000256" key="1">
    <source>
        <dbReference type="SAM" id="MobiDB-lite"/>
    </source>
</evidence>
<evidence type="ECO:0000313" key="2">
    <source>
        <dbReference type="EMBL" id="KAJ4376223.1"/>
    </source>
</evidence>
<feature type="region of interest" description="Disordered" evidence="1">
    <location>
        <begin position="291"/>
        <end position="376"/>
    </location>
</feature>
<keyword evidence="3" id="KW-1185">Reference proteome</keyword>
<dbReference type="Proteomes" id="UP001140560">
    <property type="component" value="Unassembled WGS sequence"/>
</dbReference>
<comment type="caution">
    <text evidence="2">The sequence shown here is derived from an EMBL/GenBank/DDBJ whole genome shotgun (WGS) entry which is preliminary data.</text>
</comment>